<gene>
    <name evidence="1" type="ORF">DFR47_1186</name>
</gene>
<proteinExistence type="predicted"/>
<name>A0A366DFM2_9HYPH</name>
<protein>
    <submittedName>
        <fullName evidence="1">Uncharacterized protein DUF3768</fullName>
    </submittedName>
</protein>
<organism evidence="1 2">
    <name type="scientific">Pseudochrobactrum asaccharolyticum</name>
    <dbReference type="NCBI Taxonomy" id="354351"/>
    <lineage>
        <taxon>Bacteria</taxon>
        <taxon>Pseudomonadati</taxon>
        <taxon>Pseudomonadota</taxon>
        <taxon>Alphaproteobacteria</taxon>
        <taxon>Hyphomicrobiales</taxon>
        <taxon>Brucellaceae</taxon>
        <taxon>Pseudochrobactrum</taxon>
    </lineage>
</organism>
<dbReference type="EMBL" id="QNRH01000018">
    <property type="protein sequence ID" value="RBO88765.1"/>
    <property type="molecule type" value="Genomic_DNA"/>
</dbReference>
<sequence>MNLLPETDANNVALIVAKQNDKFRARLQMPVFDTEGIRGLHVVTRGFASLPPVAQIEICALIRAQSDFTPDNDPYGERDFGCIKHAVGTIFWKIDYYANEACDFGSDTPHDLAHCYRVMTVMLAHER</sequence>
<dbReference type="Proteomes" id="UP000252893">
    <property type="component" value="Unassembled WGS sequence"/>
</dbReference>
<reference evidence="1 2" key="1">
    <citation type="submission" date="2018-06" db="EMBL/GenBank/DDBJ databases">
        <title>Genomic Encyclopedia of Type Strains, Phase IV (KMG-IV): sequencing the most valuable type-strain genomes for metagenomic binning, comparative biology and taxonomic classification.</title>
        <authorList>
            <person name="Goeker M."/>
        </authorList>
    </citation>
    <scope>NUCLEOTIDE SEQUENCE [LARGE SCALE GENOMIC DNA]</scope>
    <source>
        <strain evidence="1 2">DSM 25619</strain>
    </source>
</reference>
<dbReference type="RefSeq" id="WP_245416672.1">
    <property type="nucleotide sequence ID" value="NZ_JBHEEG010000017.1"/>
</dbReference>
<keyword evidence="2" id="KW-1185">Reference proteome</keyword>
<dbReference type="Pfam" id="PF12599">
    <property type="entry name" value="DUF3768"/>
    <property type="match status" value="1"/>
</dbReference>
<accession>A0A366DFM2</accession>
<comment type="caution">
    <text evidence="1">The sequence shown here is derived from an EMBL/GenBank/DDBJ whole genome shotgun (WGS) entry which is preliminary data.</text>
</comment>
<evidence type="ECO:0000313" key="2">
    <source>
        <dbReference type="Proteomes" id="UP000252893"/>
    </source>
</evidence>
<dbReference type="InterPro" id="IPR022243">
    <property type="entry name" value="DUF3768"/>
</dbReference>
<dbReference type="AlphaFoldDB" id="A0A366DFM2"/>
<evidence type="ECO:0000313" key="1">
    <source>
        <dbReference type="EMBL" id="RBO88765.1"/>
    </source>
</evidence>